<dbReference type="Proteomes" id="UP000189941">
    <property type="component" value="Unassembled WGS sequence"/>
</dbReference>
<evidence type="ECO:0000256" key="2">
    <source>
        <dbReference type="ARBA" id="ARBA00004997"/>
    </source>
</evidence>
<comment type="cofactor">
    <cofactor evidence="1">
        <name>K(+)</name>
        <dbReference type="ChEBI" id="CHEBI:29103"/>
    </cofactor>
</comment>
<dbReference type="PANTHER" id="PTHR11817">
    <property type="entry name" value="PYRUVATE KINASE"/>
    <property type="match status" value="1"/>
</dbReference>
<dbReference type="Gene3D" id="2.40.33.10">
    <property type="entry name" value="PK beta-barrel domain-like"/>
    <property type="match status" value="1"/>
</dbReference>
<dbReference type="UniPathway" id="UPA00109">
    <property type="reaction ID" value="UER00188"/>
</dbReference>
<evidence type="ECO:0000313" key="16">
    <source>
        <dbReference type="EMBL" id="SJZ30180.1"/>
    </source>
</evidence>
<organism evidence="16 17">
    <name type="scientific">Globicatella sulfidifaciens DSM 15739</name>
    <dbReference type="NCBI Taxonomy" id="1121925"/>
    <lineage>
        <taxon>Bacteria</taxon>
        <taxon>Bacillati</taxon>
        <taxon>Bacillota</taxon>
        <taxon>Bacilli</taxon>
        <taxon>Lactobacillales</taxon>
        <taxon>Aerococcaceae</taxon>
        <taxon>Globicatella</taxon>
    </lineage>
</organism>
<evidence type="ECO:0000256" key="12">
    <source>
        <dbReference type="ARBA" id="ARBA00023152"/>
    </source>
</evidence>
<reference evidence="17" key="1">
    <citation type="submission" date="2017-02" db="EMBL/GenBank/DDBJ databases">
        <authorList>
            <person name="Varghese N."/>
            <person name="Submissions S."/>
        </authorList>
    </citation>
    <scope>NUCLEOTIDE SEQUENCE [LARGE SCALE GENOMIC DNA]</scope>
    <source>
        <strain evidence="17">DSM 15739</strain>
    </source>
</reference>
<keyword evidence="7" id="KW-0479">Metal-binding</keyword>
<gene>
    <name evidence="16" type="ORF">SAMN02746011_00001</name>
</gene>
<evidence type="ECO:0000256" key="13">
    <source>
        <dbReference type="ARBA" id="ARBA00023317"/>
    </source>
</evidence>
<sequence length="505" mass="57171">MVKNSREKLQQIYHDVDKLYQYVLTNGRHFYDRWQDKIERQEFIEPAKNLAAYLALRQKDLRPLQQKLIPLGLSSIGRSEAKTIVTLQALRASLANLSGLETSHDYPTVEQFNQGIQLLDQQADKIFGPAPDDYRTRIMVTLPTEAATDVKLIDEMLLAGMNVARINYSHDNPEIWQQMIELVRERSKKLNKTVKIQMDIAGPKLRVDWVFSYFKKNKVKVGDHVKLLPDIKHIEANSDFVVYLGCPFPCVYEQIKEGDRVFFDDGAFRAHVIEVQEHGAVLKIDQVKGGSGRIKAQKGINFPDTLLNIDIIDQKDEQDIAFAAKWADIINLSFIRSKKDIEEIQAKLKELLGDKANQMQLMVKIENSQAVENIVEIIMTAASKNPTAIMIARGDLAVEAGYVRLAELQQEIMWICEAASVPVVWATEVLANHVDNGIPARAELTDVVEGARSECVMLNKGDFIVPAIKLLAKILKKVEINQFKKTPQLRALNIAKQAGQYTLDE</sequence>
<dbReference type="PRINTS" id="PR01050">
    <property type="entry name" value="PYRUVTKNASE"/>
</dbReference>
<evidence type="ECO:0000256" key="11">
    <source>
        <dbReference type="ARBA" id="ARBA00022842"/>
    </source>
</evidence>
<dbReference type="AlphaFoldDB" id="A0A1T4JJ40"/>
<dbReference type="InterPro" id="IPR001697">
    <property type="entry name" value="Pyr_Knase"/>
</dbReference>
<name>A0A1T4JJ40_9LACT</name>
<dbReference type="SUPFAM" id="SSF50800">
    <property type="entry name" value="PK beta-barrel domain-like"/>
    <property type="match status" value="1"/>
</dbReference>
<dbReference type="Gene3D" id="3.20.20.60">
    <property type="entry name" value="Phosphoenolpyruvate-binding domains"/>
    <property type="match status" value="1"/>
</dbReference>
<keyword evidence="8" id="KW-0547">Nucleotide-binding</keyword>
<dbReference type="STRING" id="1121925.SAMN02746011_00001"/>
<keyword evidence="12 14" id="KW-0324">Glycolysis</keyword>
<evidence type="ECO:0000313" key="17">
    <source>
        <dbReference type="Proteomes" id="UP000189941"/>
    </source>
</evidence>
<evidence type="ECO:0000256" key="5">
    <source>
        <dbReference type="ARBA" id="ARBA00018587"/>
    </source>
</evidence>
<dbReference type="GO" id="GO:0005524">
    <property type="term" value="F:ATP binding"/>
    <property type="evidence" value="ECO:0007669"/>
    <property type="project" value="UniProtKB-KW"/>
</dbReference>
<comment type="similarity">
    <text evidence="3 14">Belongs to the pyruvate kinase family.</text>
</comment>
<dbReference type="GO" id="GO:0016301">
    <property type="term" value="F:kinase activity"/>
    <property type="evidence" value="ECO:0007669"/>
    <property type="project" value="UniProtKB-KW"/>
</dbReference>
<dbReference type="InterPro" id="IPR011037">
    <property type="entry name" value="Pyrv_Knase-like_insert_dom_sf"/>
</dbReference>
<feature type="domain" description="Pyruvate kinase barrel" evidence="15">
    <location>
        <begin position="135"/>
        <end position="458"/>
    </location>
</feature>
<dbReference type="OrthoDB" id="9812123at2"/>
<keyword evidence="9 14" id="KW-0418">Kinase</keyword>
<dbReference type="EMBL" id="FUWO01000001">
    <property type="protein sequence ID" value="SJZ30180.1"/>
    <property type="molecule type" value="Genomic_DNA"/>
</dbReference>
<proteinExistence type="inferred from homology"/>
<keyword evidence="6 14" id="KW-0808">Transferase</keyword>
<dbReference type="Pfam" id="PF00224">
    <property type="entry name" value="PK"/>
    <property type="match status" value="1"/>
</dbReference>
<evidence type="ECO:0000256" key="10">
    <source>
        <dbReference type="ARBA" id="ARBA00022840"/>
    </source>
</evidence>
<evidence type="ECO:0000256" key="1">
    <source>
        <dbReference type="ARBA" id="ARBA00001958"/>
    </source>
</evidence>
<evidence type="ECO:0000256" key="4">
    <source>
        <dbReference type="ARBA" id="ARBA00012142"/>
    </source>
</evidence>
<protein>
    <recommendedName>
        <fullName evidence="5 14">Pyruvate kinase</fullName>
        <ecNumber evidence="4 14">2.7.1.40</ecNumber>
    </recommendedName>
</protein>
<evidence type="ECO:0000256" key="8">
    <source>
        <dbReference type="ARBA" id="ARBA00022741"/>
    </source>
</evidence>
<keyword evidence="17" id="KW-1185">Reference proteome</keyword>
<dbReference type="InterPro" id="IPR040442">
    <property type="entry name" value="Pyrv_kinase-like_dom_sf"/>
</dbReference>
<evidence type="ECO:0000256" key="6">
    <source>
        <dbReference type="ARBA" id="ARBA00022679"/>
    </source>
</evidence>
<keyword evidence="13 16" id="KW-0670">Pyruvate</keyword>
<evidence type="ECO:0000256" key="14">
    <source>
        <dbReference type="RuleBase" id="RU000504"/>
    </source>
</evidence>
<keyword evidence="10" id="KW-0067">ATP-binding</keyword>
<dbReference type="InterPro" id="IPR015813">
    <property type="entry name" value="Pyrv/PenolPyrv_kinase-like_dom"/>
</dbReference>
<dbReference type="InterPro" id="IPR015806">
    <property type="entry name" value="Pyrv_Knase_insert_dom_sf"/>
</dbReference>
<evidence type="ECO:0000256" key="7">
    <source>
        <dbReference type="ARBA" id="ARBA00022723"/>
    </source>
</evidence>
<dbReference type="GO" id="GO:0004743">
    <property type="term" value="F:pyruvate kinase activity"/>
    <property type="evidence" value="ECO:0007669"/>
    <property type="project" value="UniProtKB-EC"/>
</dbReference>
<accession>A0A1T4JJ40</accession>
<comment type="catalytic activity">
    <reaction evidence="14">
        <text>pyruvate + ATP = phosphoenolpyruvate + ADP + H(+)</text>
        <dbReference type="Rhea" id="RHEA:18157"/>
        <dbReference type="ChEBI" id="CHEBI:15361"/>
        <dbReference type="ChEBI" id="CHEBI:15378"/>
        <dbReference type="ChEBI" id="CHEBI:30616"/>
        <dbReference type="ChEBI" id="CHEBI:58702"/>
        <dbReference type="ChEBI" id="CHEBI:456216"/>
        <dbReference type="EC" id="2.7.1.40"/>
    </reaction>
</comment>
<dbReference type="InterPro" id="IPR015793">
    <property type="entry name" value="Pyrv_Knase_brl"/>
</dbReference>
<evidence type="ECO:0000256" key="3">
    <source>
        <dbReference type="ARBA" id="ARBA00008663"/>
    </source>
</evidence>
<keyword evidence="11 14" id="KW-0460">Magnesium</keyword>
<dbReference type="GO" id="GO:0000287">
    <property type="term" value="F:magnesium ion binding"/>
    <property type="evidence" value="ECO:0007669"/>
    <property type="project" value="InterPro"/>
</dbReference>
<dbReference type="GO" id="GO:0030955">
    <property type="term" value="F:potassium ion binding"/>
    <property type="evidence" value="ECO:0007669"/>
    <property type="project" value="InterPro"/>
</dbReference>
<dbReference type="SUPFAM" id="SSF51621">
    <property type="entry name" value="Phosphoenolpyruvate/pyruvate domain"/>
    <property type="match status" value="1"/>
</dbReference>
<dbReference type="RefSeq" id="WP_078754895.1">
    <property type="nucleotide sequence ID" value="NZ_FUWO01000001.1"/>
</dbReference>
<dbReference type="EC" id="2.7.1.40" evidence="4 14"/>
<comment type="pathway">
    <text evidence="2 14">Carbohydrate degradation; glycolysis; pyruvate from D-glyceraldehyde 3-phosphate: step 5/5.</text>
</comment>
<evidence type="ECO:0000256" key="9">
    <source>
        <dbReference type="ARBA" id="ARBA00022777"/>
    </source>
</evidence>
<evidence type="ECO:0000259" key="15">
    <source>
        <dbReference type="Pfam" id="PF00224"/>
    </source>
</evidence>